<accession>A0A0G8AX81</accession>
<organism evidence="1 2">
    <name type="scientific">Candidatus Synechococcus spongiarum 15L</name>
    <dbReference type="NCBI Taxonomy" id="1608419"/>
    <lineage>
        <taxon>Bacteria</taxon>
        <taxon>Bacillati</taxon>
        <taxon>Cyanobacteriota</taxon>
        <taxon>Cyanophyceae</taxon>
        <taxon>Synechococcales</taxon>
        <taxon>Synechococcaceae</taxon>
        <taxon>Synechococcus</taxon>
    </lineage>
</organism>
<reference evidence="1 2" key="1">
    <citation type="submission" date="2015-02" db="EMBL/GenBank/DDBJ databases">
        <authorList>
            <person name="Slaby B."/>
            <person name="Hentschel U."/>
        </authorList>
    </citation>
    <scope>NUCLEOTIDE SEQUENCE [LARGE SCALE GENOMIC DNA]</scope>
    <source>
        <strain evidence="1">15L</strain>
    </source>
</reference>
<protein>
    <submittedName>
        <fullName evidence="1">Uncharacterized protein</fullName>
    </submittedName>
</protein>
<dbReference type="PATRIC" id="fig|1608419.3.peg.1907"/>
<dbReference type="EMBL" id="JYFQ01000057">
    <property type="protein sequence ID" value="KKZ14002.1"/>
    <property type="molecule type" value="Genomic_DNA"/>
</dbReference>
<evidence type="ECO:0000313" key="2">
    <source>
        <dbReference type="Proteomes" id="UP000035037"/>
    </source>
</evidence>
<name>A0A0G8AX81_9SYNE</name>
<dbReference type="AlphaFoldDB" id="A0A0G8AX81"/>
<reference evidence="1 2" key="2">
    <citation type="submission" date="2015-05" db="EMBL/GenBank/DDBJ databases">
        <title>Lifestyle Evolution in Cyanobacterial Symbionts of Sponges.</title>
        <authorList>
            <person name="Burgsdorf I."/>
            <person name="Slaby B.M."/>
            <person name="Handley K.M."/>
            <person name="Haber M."/>
            <person name="Blom J."/>
            <person name="Marshall C.W."/>
            <person name="Gilbert J.A."/>
            <person name="Hentschel U."/>
            <person name="Steindler L."/>
        </authorList>
    </citation>
    <scope>NUCLEOTIDE SEQUENCE [LARGE SCALE GENOMIC DNA]</scope>
    <source>
        <strain evidence="1">15L</strain>
    </source>
</reference>
<evidence type="ECO:0000313" key="1">
    <source>
        <dbReference type="EMBL" id="KKZ14002.1"/>
    </source>
</evidence>
<dbReference type="Proteomes" id="UP000035037">
    <property type="component" value="Unassembled WGS sequence"/>
</dbReference>
<sequence length="131" mass="14263">MDGTLSQRVTNSFVDFLNQAGFSASPANGTGSANVRIESAIQKFTVQATDKPLSTFLEVDTVMAFTVHNADDDSTVRISVGVGKTDHEVVFAKEDMEELIGKVLGEGFEEFLEKTEVQGQVLKFRLPEESS</sequence>
<gene>
    <name evidence="1" type="ORF">TQ37_02515</name>
</gene>
<comment type="caution">
    <text evidence="1">The sequence shown here is derived from an EMBL/GenBank/DDBJ whole genome shotgun (WGS) entry which is preliminary data.</text>
</comment>
<proteinExistence type="predicted"/>